<keyword evidence="2" id="KW-0812">Transmembrane</keyword>
<organism evidence="3 4">
    <name type="scientific">Acaromyces ingoldii</name>
    <dbReference type="NCBI Taxonomy" id="215250"/>
    <lineage>
        <taxon>Eukaryota</taxon>
        <taxon>Fungi</taxon>
        <taxon>Dikarya</taxon>
        <taxon>Basidiomycota</taxon>
        <taxon>Ustilaginomycotina</taxon>
        <taxon>Exobasidiomycetes</taxon>
        <taxon>Exobasidiales</taxon>
        <taxon>Cryptobasidiaceae</taxon>
        <taxon>Acaromyces</taxon>
    </lineage>
</organism>
<evidence type="ECO:0000256" key="2">
    <source>
        <dbReference type="SAM" id="Phobius"/>
    </source>
</evidence>
<feature type="transmembrane region" description="Helical" evidence="2">
    <location>
        <begin position="118"/>
        <end position="139"/>
    </location>
</feature>
<evidence type="ECO:0000256" key="1">
    <source>
        <dbReference type="SAM" id="MobiDB-lite"/>
    </source>
</evidence>
<keyword evidence="2" id="KW-1133">Transmembrane helix</keyword>
<evidence type="ECO:0000313" key="4">
    <source>
        <dbReference type="Proteomes" id="UP000245768"/>
    </source>
</evidence>
<feature type="region of interest" description="Disordered" evidence="1">
    <location>
        <begin position="239"/>
        <end position="263"/>
    </location>
</feature>
<sequence length="318" mass="34143">MGDTNPTAIPAAPVYAGKESNEGKAPEAGEAGDEGRRSRSKIKDAFQSRLAHVVSHEEATIPLAWQALNTGLVDALIYSKSQIWTGFQTGNMVQFSQNVAQYMLPGVERYPLLTLERALSVISFILGSFVGALGGRRWGDRNRSWLIASSLLQSFALFGAAGILLSRPEDEAPSFTYWPGTIVLVAFSMGMQSIAAQKLVSPAFATTVAFTATLTQIASDPYLFFLTLSPIEKHRAKRQLQQSTALEDGPSSNPPPPKKPTIRTLGRDRRLLGIFALCTGAGVAEMLLQSHAGVRGGLAIAAGFKLVQSLLWLVPSGE</sequence>
<evidence type="ECO:0000313" key="3">
    <source>
        <dbReference type="EMBL" id="PWN91156.1"/>
    </source>
</evidence>
<dbReference type="GeneID" id="37042809"/>
<keyword evidence="2" id="KW-0472">Membrane</keyword>
<dbReference type="PANTHER" id="PTHR37488:SF2">
    <property type="entry name" value="DUF1275 DOMAIN-CONTAINING PROTEIN"/>
    <property type="match status" value="1"/>
</dbReference>
<feature type="transmembrane region" description="Helical" evidence="2">
    <location>
        <begin position="294"/>
        <end position="314"/>
    </location>
</feature>
<feature type="compositionally biased region" description="Basic and acidic residues" evidence="1">
    <location>
        <begin position="19"/>
        <end position="38"/>
    </location>
</feature>
<gene>
    <name evidence="3" type="ORF">FA10DRAFT_265035</name>
</gene>
<proteinExistence type="predicted"/>
<keyword evidence="4" id="KW-1185">Reference proteome</keyword>
<dbReference type="RefSeq" id="XP_025378354.1">
    <property type="nucleotide sequence ID" value="XM_025520893.1"/>
</dbReference>
<dbReference type="OrthoDB" id="412383at2759"/>
<reference evidence="3 4" key="1">
    <citation type="journal article" date="2018" name="Mol. Biol. Evol.">
        <title>Broad Genomic Sampling Reveals a Smut Pathogenic Ancestry of the Fungal Clade Ustilaginomycotina.</title>
        <authorList>
            <person name="Kijpornyongpan T."/>
            <person name="Mondo S.J."/>
            <person name="Barry K."/>
            <person name="Sandor L."/>
            <person name="Lee J."/>
            <person name="Lipzen A."/>
            <person name="Pangilinan J."/>
            <person name="LaButti K."/>
            <person name="Hainaut M."/>
            <person name="Henrissat B."/>
            <person name="Grigoriev I.V."/>
            <person name="Spatafora J.W."/>
            <person name="Aime M.C."/>
        </authorList>
    </citation>
    <scope>NUCLEOTIDE SEQUENCE [LARGE SCALE GENOMIC DNA]</scope>
    <source>
        <strain evidence="3 4">MCA 4198</strain>
    </source>
</reference>
<dbReference type="EMBL" id="KZ819635">
    <property type="protein sequence ID" value="PWN91156.1"/>
    <property type="molecule type" value="Genomic_DNA"/>
</dbReference>
<dbReference type="PANTHER" id="PTHR37488">
    <property type="entry name" value="DUF1275 DOMAIN-CONTAINING PROTEIN"/>
    <property type="match status" value="1"/>
</dbReference>
<feature type="region of interest" description="Disordered" evidence="1">
    <location>
        <begin position="1"/>
        <end position="38"/>
    </location>
</feature>
<evidence type="ECO:0008006" key="5">
    <source>
        <dbReference type="Google" id="ProtNLM"/>
    </source>
</evidence>
<feature type="transmembrane region" description="Helical" evidence="2">
    <location>
        <begin position="271"/>
        <end position="288"/>
    </location>
</feature>
<dbReference type="STRING" id="215250.A0A316YQ59"/>
<accession>A0A316YQ59</accession>
<dbReference type="Proteomes" id="UP000245768">
    <property type="component" value="Unassembled WGS sequence"/>
</dbReference>
<dbReference type="InterPro" id="IPR010699">
    <property type="entry name" value="DUF1275"/>
</dbReference>
<feature type="transmembrane region" description="Helical" evidence="2">
    <location>
        <begin position="177"/>
        <end position="197"/>
    </location>
</feature>
<dbReference type="InParanoid" id="A0A316YQ59"/>
<feature type="transmembrane region" description="Helical" evidence="2">
    <location>
        <begin position="145"/>
        <end position="165"/>
    </location>
</feature>
<protein>
    <recommendedName>
        <fullName evidence="5">DUF1275 domain protein</fullName>
    </recommendedName>
</protein>
<feature type="transmembrane region" description="Helical" evidence="2">
    <location>
        <begin position="203"/>
        <end position="228"/>
    </location>
</feature>
<dbReference type="AlphaFoldDB" id="A0A316YQ59"/>
<dbReference type="Pfam" id="PF06912">
    <property type="entry name" value="DUF1275"/>
    <property type="match status" value="1"/>
</dbReference>
<name>A0A316YQ59_9BASI</name>